<keyword evidence="9" id="KW-0325">Glycoprotein</keyword>
<feature type="compositionally biased region" description="Basic and acidic residues" evidence="12">
    <location>
        <begin position="1696"/>
        <end position="1706"/>
    </location>
</feature>
<dbReference type="Gene3D" id="1.20.890.10">
    <property type="entry name" value="cAMP-dependent protein kinase regulatory subunit, dimerization-anchoring domain"/>
    <property type="match status" value="1"/>
</dbReference>
<dbReference type="eggNOG" id="KOG0428">
    <property type="taxonomic scope" value="Eukaryota"/>
</dbReference>
<comment type="subcellular location">
    <subcellularLocation>
        <location evidence="1">Nucleus</location>
    </subcellularLocation>
    <subcellularLocation>
        <location evidence="2">Secreted</location>
    </subcellularLocation>
</comment>
<accession>A9V705</accession>
<name>A9V705_MONBE</name>
<keyword evidence="11" id="KW-0479">Metal-binding</keyword>
<dbReference type="CDD" id="cd23799">
    <property type="entry name" value="UBCc_UBE2J"/>
    <property type="match status" value="1"/>
</dbReference>
<dbReference type="InterPro" id="IPR009030">
    <property type="entry name" value="Growth_fac_rcpt_cys_sf"/>
</dbReference>
<dbReference type="InterPro" id="IPR000608">
    <property type="entry name" value="UBC"/>
</dbReference>
<dbReference type="SMART" id="SM00261">
    <property type="entry name" value="FU"/>
    <property type="match status" value="2"/>
</dbReference>
<feature type="domain" description="UBC core" evidence="15">
    <location>
        <begin position="1"/>
        <end position="184"/>
    </location>
</feature>
<feature type="region of interest" description="Disordered" evidence="12">
    <location>
        <begin position="761"/>
        <end position="781"/>
    </location>
</feature>
<evidence type="ECO:0000256" key="2">
    <source>
        <dbReference type="ARBA" id="ARBA00004613"/>
    </source>
</evidence>
<dbReference type="InterPro" id="IPR013083">
    <property type="entry name" value="Znf_RING/FYVE/PHD"/>
</dbReference>
<dbReference type="eggNOG" id="KOG3525">
    <property type="taxonomic scope" value="Eukaryota"/>
</dbReference>
<evidence type="ECO:0008006" key="19">
    <source>
        <dbReference type="Google" id="ProtNLM"/>
    </source>
</evidence>
<dbReference type="Proteomes" id="UP000001357">
    <property type="component" value="Unassembled WGS sequence"/>
</dbReference>
<evidence type="ECO:0000256" key="6">
    <source>
        <dbReference type="ARBA" id="ARBA00022729"/>
    </source>
</evidence>
<dbReference type="InterPro" id="IPR052459">
    <property type="entry name" value="TNFRSF_decoy_receptor"/>
</dbReference>
<feature type="region of interest" description="Disordered" evidence="12">
    <location>
        <begin position="1693"/>
        <end position="1728"/>
    </location>
</feature>
<dbReference type="SMART" id="SM00208">
    <property type="entry name" value="TNFR"/>
    <property type="match status" value="7"/>
</dbReference>
<feature type="compositionally biased region" description="Low complexity" evidence="12">
    <location>
        <begin position="765"/>
        <end position="780"/>
    </location>
</feature>
<dbReference type="SMART" id="SM01411">
    <property type="entry name" value="Ephrin_rec_like"/>
    <property type="match status" value="4"/>
</dbReference>
<dbReference type="Pfam" id="PF00020">
    <property type="entry name" value="TNFR_c6"/>
    <property type="match status" value="1"/>
</dbReference>
<evidence type="ECO:0000256" key="7">
    <source>
        <dbReference type="ARBA" id="ARBA00022737"/>
    </source>
</evidence>
<organism evidence="17 18">
    <name type="scientific">Monosiga brevicollis</name>
    <name type="common">Choanoflagellate</name>
    <dbReference type="NCBI Taxonomy" id="81824"/>
    <lineage>
        <taxon>Eukaryota</taxon>
        <taxon>Choanoflagellata</taxon>
        <taxon>Craspedida</taxon>
        <taxon>Salpingoecidae</taxon>
        <taxon>Monosiga</taxon>
    </lineage>
</organism>
<keyword evidence="18" id="KW-1185">Reference proteome</keyword>
<evidence type="ECO:0000256" key="4">
    <source>
        <dbReference type="ARBA" id="ARBA00022525"/>
    </source>
</evidence>
<dbReference type="PROSITE" id="PS50948">
    <property type="entry name" value="PAN"/>
    <property type="match status" value="1"/>
</dbReference>
<dbReference type="PROSITE" id="PS50041">
    <property type="entry name" value="C_TYPE_LECTIN_2"/>
    <property type="match status" value="1"/>
</dbReference>
<feature type="compositionally biased region" description="Low complexity" evidence="12">
    <location>
        <begin position="1714"/>
        <end position="1723"/>
    </location>
</feature>
<dbReference type="STRING" id="81824.A9V705"/>
<keyword evidence="11" id="KW-0863">Zinc-finger</keyword>
<dbReference type="Gene3D" id="3.30.40.10">
    <property type="entry name" value="Zinc/RING finger domain, C3HC4 (zinc finger)"/>
    <property type="match status" value="1"/>
</dbReference>
<keyword evidence="8" id="KW-1015">Disulfide bond</keyword>
<dbReference type="InterPro" id="IPR003609">
    <property type="entry name" value="Pan_app"/>
</dbReference>
<dbReference type="GO" id="GO:0005576">
    <property type="term" value="C:extracellular region"/>
    <property type="evidence" value="ECO:0007669"/>
    <property type="project" value="UniProtKB-SubCell"/>
</dbReference>
<evidence type="ECO:0000259" key="15">
    <source>
        <dbReference type="PROSITE" id="PS50127"/>
    </source>
</evidence>
<dbReference type="PANTHER" id="PTHR23097">
    <property type="entry name" value="TUMOR NECROSIS FACTOR RECEPTOR SUPERFAMILY MEMBER"/>
    <property type="match status" value="1"/>
</dbReference>
<dbReference type="GO" id="GO:0005634">
    <property type="term" value="C:nucleus"/>
    <property type="evidence" value="ECO:0007669"/>
    <property type="project" value="UniProtKB-SubCell"/>
</dbReference>
<comment type="similarity">
    <text evidence="3">Belongs to the dpy-30 family.</text>
</comment>
<dbReference type="KEGG" id="mbr:MONBRDRAFT_10710"/>
<dbReference type="SUPFAM" id="SSF56436">
    <property type="entry name" value="C-type lectin-like"/>
    <property type="match status" value="1"/>
</dbReference>
<keyword evidence="7" id="KW-0677">Repeat</keyword>
<dbReference type="SUPFAM" id="SSF54495">
    <property type="entry name" value="UBC-like"/>
    <property type="match status" value="1"/>
</dbReference>
<dbReference type="PROSITE" id="PS00615">
    <property type="entry name" value="C_TYPE_LECTIN_1"/>
    <property type="match status" value="1"/>
</dbReference>
<feature type="region of interest" description="Disordered" evidence="12">
    <location>
        <begin position="1740"/>
        <end position="1763"/>
    </location>
</feature>
<keyword evidence="6" id="KW-0732">Signal</keyword>
<keyword evidence="5" id="KW-0053">Apoptosis</keyword>
<feature type="domain" description="C-type lectin" evidence="13">
    <location>
        <begin position="2679"/>
        <end position="2796"/>
    </location>
</feature>
<evidence type="ECO:0000259" key="13">
    <source>
        <dbReference type="PROSITE" id="PS50041"/>
    </source>
</evidence>
<dbReference type="InterPro" id="IPR001368">
    <property type="entry name" value="TNFR/NGFR_Cys_rich_reg"/>
</dbReference>
<dbReference type="InterPro" id="IPR006212">
    <property type="entry name" value="Furin_repeat"/>
</dbReference>
<evidence type="ECO:0000259" key="16">
    <source>
        <dbReference type="PROSITE" id="PS50948"/>
    </source>
</evidence>
<dbReference type="PROSITE" id="PS50127">
    <property type="entry name" value="UBC_2"/>
    <property type="match status" value="1"/>
</dbReference>
<evidence type="ECO:0000256" key="5">
    <source>
        <dbReference type="ARBA" id="ARBA00022703"/>
    </source>
</evidence>
<dbReference type="InterPro" id="IPR001304">
    <property type="entry name" value="C-type_lectin-like"/>
</dbReference>
<dbReference type="CDD" id="cd00037">
    <property type="entry name" value="CLECT"/>
    <property type="match status" value="1"/>
</dbReference>
<dbReference type="CDD" id="cd00064">
    <property type="entry name" value="FU"/>
    <property type="match status" value="2"/>
</dbReference>
<dbReference type="eggNOG" id="KOG4109">
    <property type="taxonomic scope" value="Eukaryota"/>
</dbReference>
<dbReference type="Gene3D" id="2.10.220.10">
    <property type="entry name" value="Hormone Receptor, Insulin-like Growth Factor Receptor 1, Chain A, domain 2"/>
    <property type="match status" value="1"/>
</dbReference>
<dbReference type="SMART" id="SM00212">
    <property type="entry name" value="UBCc"/>
    <property type="match status" value="1"/>
</dbReference>
<evidence type="ECO:0000256" key="3">
    <source>
        <dbReference type="ARBA" id="ARBA00010849"/>
    </source>
</evidence>
<evidence type="ECO:0000313" key="18">
    <source>
        <dbReference type="Proteomes" id="UP000001357"/>
    </source>
</evidence>
<dbReference type="eggNOG" id="KOG4297">
    <property type="taxonomic scope" value="Eukaryota"/>
</dbReference>
<keyword evidence="10" id="KW-0539">Nucleus</keyword>
<dbReference type="InterPro" id="IPR049629">
    <property type="entry name" value="DPY30_SDC1_DD"/>
</dbReference>
<reference evidence="17 18" key="1">
    <citation type="journal article" date="2008" name="Nature">
        <title>The genome of the choanoflagellate Monosiga brevicollis and the origin of metazoans.</title>
        <authorList>
            <consortium name="JGI Sequencing"/>
            <person name="King N."/>
            <person name="Westbrook M.J."/>
            <person name="Young S.L."/>
            <person name="Kuo A."/>
            <person name="Abedin M."/>
            <person name="Chapman J."/>
            <person name="Fairclough S."/>
            <person name="Hellsten U."/>
            <person name="Isogai Y."/>
            <person name="Letunic I."/>
            <person name="Marr M."/>
            <person name="Pincus D."/>
            <person name="Putnam N."/>
            <person name="Rokas A."/>
            <person name="Wright K.J."/>
            <person name="Zuzow R."/>
            <person name="Dirks W."/>
            <person name="Good M."/>
            <person name="Goodstein D."/>
            <person name="Lemons D."/>
            <person name="Li W."/>
            <person name="Lyons J.B."/>
            <person name="Morris A."/>
            <person name="Nichols S."/>
            <person name="Richter D.J."/>
            <person name="Salamov A."/>
            <person name="Bork P."/>
            <person name="Lim W.A."/>
            <person name="Manning G."/>
            <person name="Miller W.T."/>
            <person name="McGinnis W."/>
            <person name="Shapiro H."/>
            <person name="Tjian R."/>
            <person name="Grigoriev I.V."/>
            <person name="Rokhsar D."/>
        </authorList>
    </citation>
    <scope>NUCLEOTIDE SEQUENCE [LARGE SCALE GENOMIC DNA]</scope>
    <source>
        <strain evidence="18">MX1 / ATCC 50154</strain>
    </source>
</reference>
<dbReference type="PANTHER" id="PTHR23097:SF181">
    <property type="entry name" value="CASPASE-8-LIKE"/>
    <property type="match status" value="1"/>
</dbReference>
<feature type="region of interest" description="Disordered" evidence="12">
    <location>
        <begin position="676"/>
        <end position="726"/>
    </location>
</feature>
<dbReference type="CDD" id="cd16448">
    <property type="entry name" value="RING-H2"/>
    <property type="match status" value="1"/>
</dbReference>
<evidence type="ECO:0000256" key="9">
    <source>
        <dbReference type="ARBA" id="ARBA00023180"/>
    </source>
</evidence>
<feature type="domain" description="RING-type" evidence="14">
    <location>
        <begin position="1008"/>
        <end position="1060"/>
    </location>
</feature>
<dbReference type="PROSITE" id="PS00652">
    <property type="entry name" value="TNFR_NGFR_1"/>
    <property type="match status" value="1"/>
</dbReference>
<dbReference type="Pfam" id="PF00179">
    <property type="entry name" value="UQ_con"/>
    <property type="match status" value="1"/>
</dbReference>
<dbReference type="Gene3D" id="3.10.100.10">
    <property type="entry name" value="Mannose-Binding Protein A, subunit A"/>
    <property type="match status" value="1"/>
</dbReference>
<dbReference type="SUPFAM" id="SSF57184">
    <property type="entry name" value="Growth factor receptor domain"/>
    <property type="match status" value="1"/>
</dbReference>
<dbReference type="InterPro" id="IPR016186">
    <property type="entry name" value="C-type_lectin-like/link_sf"/>
</dbReference>
<dbReference type="Gene3D" id="2.10.50.10">
    <property type="entry name" value="Tumor Necrosis Factor Receptor, subunit A, domain 2"/>
    <property type="match status" value="4"/>
</dbReference>
<dbReference type="Pfam" id="PF05186">
    <property type="entry name" value="Dpy-30"/>
    <property type="match status" value="1"/>
</dbReference>
<dbReference type="InterPro" id="IPR001841">
    <property type="entry name" value="Znf_RING"/>
</dbReference>
<dbReference type="Pfam" id="PF00059">
    <property type="entry name" value="Lectin_C"/>
    <property type="match status" value="1"/>
</dbReference>
<dbReference type="SUPFAM" id="SSF57850">
    <property type="entry name" value="RING/U-box"/>
    <property type="match status" value="1"/>
</dbReference>
<protein>
    <recommendedName>
        <fullName evidence="19">E2 ubiquitin-conjugating enzyme</fullName>
    </recommendedName>
</protein>
<dbReference type="Gene3D" id="3.10.110.10">
    <property type="entry name" value="Ubiquitin Conjugating Enzyme"/>
    <property type="match status" value="1"/>
</dbReference>
<sequence length="3468" mass="370992">MAIRRLQKELRACLAAADDGLHVAPREDNLLEWHFCFAGETGTCYEGGLYWGRLVFPPRYPAQAPDIFILTPNGALPRSCTRAFAHPGRPGAVSPRSLLLSAPSGRFETSKALCLQGTTGYHNETWSPATTVLSLLLSLRVAMTDDGVGGIGSLRASRSERSALALSSTSYNARHPDFQSSFPSLCPPSSSPSSSLLPVSPHTSGSQDASDDAAPCAKEGGLAGAAPGGPSCELPARDPAPGVLTPVSNFAPAAARESLLVEKFRDGIHFFTTRTLSPLEAQLHSAATNGHVGEIRRLVYRGVDLCAADAHGRNAVSKAGSNRVIEGLFLLIEAGVPHLHHGPILAYRRHHIGSLHPLKHLLEEIAFHADPASTSMSNEAFEQRRRELRHLLASRLERPCDPKPLPPLWPNACASRLIKQLITTLRDPNIEPQCCLAALCALADHSLTSARRAAVVLQHDALPLILSQMRRFTNRLDICYHAVLTIYETLLKVKDVSTPGLLNTAAQFDSMLLCATLALANALSLGLALRTSGTMPSVASIESKEQYERLAHDLAHLASRLITELALVEPTLLIQRLQLAEQQLQLQPDQNLHPDEVCTGHLVRFVIAAIRHFASPEIDRMAFWFLLCLLRQPALPEHHCSWTQLAHSVASERRVHSPKAEEVWVLLHTAAASSSGASIQPSATPADPPCMSAAPAAVSASGNSPPESPPCSKHATGSPTPKDFDKHVAASAPSIVNSRHSSPSPAAQDVQSFKSELAPVAHLQPSPSNNPLAPAAAHSAKVPIPAQREPPEAADHPQPGRLEAQNLGAEEMSTTQDWLRELAWDPQSDIRQAACRGKASVVASAWSGAVEVATKVGKRAMLYDLLRDLVLPDHDGKHSCAAAGSSGNVAICDTLITLAERGLAFKYHALPPRYGRHHVEALNRHHAHLERLAELAGLLCDDEARPGLAGPRAALRQERDTLIDELRANFSPPKANPTVLEYLQQQSVAGDLATLRRLVPSSTHGKICPCCTDPLLTLSEARDATSLALPVVRLPCGHYQHLLCVQDWSLGNRATCPDCDRALPHAWGPRPLPPQCSPDLLGLRLLLAMLADEMSFPAIVAIACRQLADQMLTSSRRAMEMLEEDGLAVVFAAAVMHPHQAAVMYHAAYCAYELVLRAKEPSVRRRLGTRGVVTHLVGIALLAIANSVGSEPKPPLWCDVAEMATRLVTEVTIHFGEQVLAIFVSSRPDDNPIVQALVGADGSQAIKAFGSLLARYRGEQRVERFAFWFFLVLMRASAGTPLPSSWLRTMYLTAEARRQEEKKANDVVTLLRRLYPSEMLRAIERDEGPVDEALATVSLWRQLHPRNMLGNTNGRRSLQPVQLAIRLNAALVMGYARLLDVDTALDAREVEHHRAALEELHMPDRHGRPLISAALRRLERQMPAQAADAVAVMLQRGAPLAWFEPAPRAGVIRPASLAPLTPLVDVFLYQRRDVRSTHDANSAGGPHSNEATITHGRGSQAGPEDIRTAASDLVLPTFAPAQLMGALRNWTLDSQSNVPRTMATLDLAGFVNATRAENAVNAVLSAAARRDGASSIFAEAPWTLSRHSCDAVTGLNLAEPATAGPRAAPGSAGLASLVEDHDVMLSRARAPGQGSCSLYGRRSSVQATTMATSSAALSAGPSSQNLQRYSMDLQLASTPSHGVGDEQVDLAASTDSNHDADAEEARCPSQAMMGESQAGSEADAGSDDDAELLGAQAPHATSWAGDGEDESPDEGVMTPPGYQKMLDEDHAHFVTAVRDHLGLARRESDSSPSLPPPPAIHGRFLRLGVDELLERQRHWLGSWDLGVLEESAQNGTMAHGKEAGIMTYHCRALANQVSVSRAAQSVPFCRWFFKSFAAGLAVAVNAGELSVSLLVVIYLAEGLETLGRCAVLFRTAAAVQFEAALVLKALLLSLDGTWPTLAHTVRELLMLLVCIRDNAGEYLQEQSKHAYWWPVHTLCDESLRLLQHAAMINPAVCDMIEQLLARPDDLVASQPPQSPPQAHSVTPNATASGHNPESSAASPSALTRTCHSANMATEPDEVEAPEQTQAPVEDATEETQSHVATAAAGESALQQTDLQALPARTYLDRTVVPVLLEGMAVLAKERPPNPVEFLAAFLIKNKDHPQTNADPGPGCPPSSAAGTNGDCLCPPATECTAPDIAACQFDVDGSAYFSAANCPDCTCEATPAIHRILSPTYGTRCFQSAECRLTWSSSTLVTTVHIKLGLQDEAMVVPPTIDVVYTPIKDEQLYRGQSYTIAYQASNSVTRVNIFLYQAEADNYARLHYVTHVAIDTPNTGTYTWLVPISPTECTPCPLGHHTAERGAQSTADCRANATTSLDQFRRYAHHYIAGANAGGVRMDTVDHVTPEECAKLCLADAGCKSFDAGVVGQFQEGDCMLSYDSKDTTSPGAFQPISQLDHYERVSFAGTVRQAASGLEIQGQFGTEGGKFSLTRACQAEENPDKPFVVDDVWLGSMSCTPATTNETMSLASVERLELLVTAVAGTEVQFTVDFDSSGGVGLFAAAAVYDATAPCRGLAIQPKPDAWISRPTDAVAAFQLSATLSTGGDRLTGQISLNKHCACLGGASGIGGHCDYWAGSAERWCYVSESCPEAEPEAPTAGDEQLRYRRVCRAQDACGAFELQRTCASTSLSCQPGYTLFAGHCYRYDNESRSFASAQAACASEDAVLASVHSAAENEAVTALAEAPAWLGLHRVDAESLYHWVDGADNKTDGLLTDTFWARGSPSSGTPGARCVYLNAVGFWVDAECSVARGAICEAPAVGLNQSCACRGHSDDQGFGASCQDWDGSGFAWCYVQPGCRRATQLDDHEDWILICRAEETEPVEPNPNSTACFAQNSSTYQRDDGVCAPCTTADACLRNETLIGSCSKDTSPICFPCHPSCRTCTGISSTDCVACATGLVFAPDQGTCVTTCAMGQYPNATLASCLPCHEDCVSCSGAGPDQCLSCRNDLVLSTAGTCMDHCAAGTFTENATATCRVCTPCAATEYQVEACGAYHDRQCAAVSTCAPDEFEVIAPTATSDAVCRTLSICRPGTVMAFPGNKTSDRRCVSCPAGTSDEDADPLTACSLCAPGTYARAGTISDCNMCMPGSSDDDYDPATPCAACPPGTYSNAQYHVGACLTLTPCGVGQQEILAPDAARTRDRLCASCPAGTFKSSPNQNVSCQTWTTCTAGEEPQNVPTARTNRQCGACRAGFFKTTAGNEACQPFQTCGLGMEIARNGSASQNVACRECPVGTFNDHVGGSCRKRRTCALPWQRYAFMGSSSADAVCVELRNCSRNEFESVAATSSTDRRCQTLTACGANEWEESAPAEGPHGFYVRDRHCLACTNCSQLATEQLAACTATHDAANEYEVSPCRQSADRSATGDRVCASVSTCPTGTFEVEPATNFSDRMYARFTFEQFFPVCFVTVEEAPFPAFKSTVTCVFEAALL</sequence>
<gene>
    <name evidence="17" type="ORF">MONBRDRAFT_10710</name>
</gene>
<dbReference type="InParanoid" id="A9V705"/>
<feature type="compositionally biased region" description="Low complexity" evidence="12">
    <location>
        <begin position="191"/>
        <end position="201"/>
    </location>
</feature>
<dbReference type="InterPro" id="IPR018378">
    <property type="entry name" value="C-type_lectin_CS"/>
</dbReference>
<evidence type="ECO:0000256" key="11">
    <source>
        <dbReference type="PROSITE-ProRule" id="PRU00175"/>
    </source>
</evidence>
<evidence type="ECO:0000256" key="8">
    <source>
        <dbReference type="ARBA" id="ARBA00023157"/>
    </source>
</evidence>
<feature type="compositionally biased region" description="Polar residues" evidence="12">
    <location>
        <begin position="2023"/>
        <end position="2055"/>
    </location>
</feature>
<evidence type="ECO:0000313" key="17">
    <source>
        <dbReference type="EMBL" id="EDQ86706.1"/>
    </source>
</evidence>
<dbReference type="InterPro" id="IPR007858">
    <property type="entry name" value="Dpy-30_motif"/>
</dbReference>
<dbReference type="RefSeq" id="XP_001748542.1">
    <property type="nucleotide sequence ID" value="XM_001748490.1"/>
</dbReference>
<evidence type="ECO:0000256" key="1">
    <source>
        <dbReference type="ARBA" id="ARBA00004123"/>
    </source>
</evidence>
<dbReference type="GO" id="GO:0006915">
    <property type="term" value="P:apoptotic process"/>
    <property type="evidence" value="ECO:0007669"/>
    <property type="project" value="UniProtKB-KW"/>
</dbReference>
<dbReference type="PROSITE" id="PS50089">
    <property type="entry name" value="ZF_RING_2"/>
    <property type="match status" value="1"/>
</dbReference>
<evidence type="ECO:0000259" key="14">
    <source>
        <dbReference type="PROSITE" id="PS50089"/>
    </source>
</evidence>
<dbReference type="EMBL" id="CH991564">
    <property type="protein sequence ID" value="EDQ86706.1"/>
    <property type="molecule type" value="Genomic_DNA"/>
</dbReference>
<dbReference type="CDD" id="cd22965">
    <property type="entry name" value="DD_DPY30_SDC1"/>
    <property type="match status" value="1"/>
</dbReference>
<dbReference type="SMART" id="SM00034">
    <property type="entry name" value="CLECT"/>
    <property type="match status" value="1"/>
</dbReference>
<dbReference type="GO" id="GO:0008270">
    <property type="term" value="F:zinc ion binding"/>
    <property type="evidence" value="ECO:0007669"/>
    <property type="project" value="UniProtKB-KW"/>
</dbReference>
<feature type="region of interest" description="Disordered" evidence="12">
    <location>
        <begin position="2010"/>
        <end position="2092"/>
    </location>
</feature>
<dbReference type="InterPro" id="IPR016187">
    <property type="entry name" value="CTDL_fold"/>
</dbReference>
<proteinExistence type="inferred from homology"/>
<feature type="region of interest" description="Disordered" evidence="12">
    <location>
        <begin position="181"/>
        <end position="237"/>
    </location>
</feature>
<evidence type="ECO:0000256" key="12">
    <source>
        <dbReference type="SAM" id="MobiDB-lite"/>
    </source>
</evidence>
<evidence type="ECO:0000256" key="10">
    <source>
        <dbReference type="ARBA" id="ARBA00023242"/>
    </source>
</evidence>
<feature type="domain" description="Apple" evidence="16">
    <location>
        <begin position="2350"/>
        <end position="2444"/>
    </location>
</feature>
<dbReference type="InterPro" id="IPR016135">
    <property type="entry name" value="UBQ-conjugating_enzyme/RWD"/>
</dbReference>
<feature type="region of interest" description="Disordered" evidence="12">
    <location>
        <begin position="1477"/>
        <end position="1504"/>
    </location>
</feature>
<keyword evidence="11" id="KW-0862">Zinc</keyword>
<dbReference type="GeneID" id="5893711"/>
<keyword evidence="4" id="KW-0964">Secreted</keyword>